<feature type="compositionally biased region" description="Basic and acidic residues" evidence="4">
    <location>
        <begin position="1088"/>
        <end position="1107"/>
    </location>
</feature>
<name>A0A1E3IQL0_9TREE</name>
<dbReference type="PROSITE" id="PS50089">
    <property type="entry name" value="ZF_RING_2"/>
    <property type="match status" value="1"/>
</dbReference>
<dbReference type="GeneID" id="91089084"/>
<feature type="compositionally biased region" description="Polar residues" evidence="4">
    <location>
        <begin position="346"/>
        <end position="357"/>
    </location>
</feature>
<reference evidence="5" key="2">
    <citation type="journal article" date="2022" name="Elife">
        <title>Obligate sexual reproduction of a homothallic fungus closely related to the Cryptococcus pathogenic species complex.</title>
        <authorList>
            <person name="Passer A.R."/>
            <person name="Clancey S.A."/>
            <person name="Shea T."/>
            <person name="David-Palma M."/>
            <person name="Averette A.F."/>
            <person name="Boekhout T."/>
            <person name="Porcel B.M."/>
            <person name="Nowrousian M."/>
            <person name="Cuomo C.A."/>
            <person name="Sun S."/>
            <person name="Heitman J."/>
            <person name="Coelho M.A."/>
        </authorList>
    </citation>
    <scope>NUCLEOTIDE SEQUENCE</scope>
    <source>
        <strain evidence="5">CBS 7841</strain>
    </source>
</reference>
<feature type="region of interest" description="Disordered" evidence="4">
    <location>
        <begin position="1087"/>
        <end position="1118"/>
    </location>
</feature>
<reference evidence="5" key="1">
    <citation type="submission" date="2016-06" db="EMBL/GenBank/DDBJ databases">
        <authorList>
            <person name="Cuomo C."/>
            <person name="Litvintseva A."/>
            <person name="Heitman J."/>
            <person name="Chen Y."/>
            <person name="Sun S."/>
            <person name="Springer D."/>
            <person name="Dromer F."/>
            <person name="Young S."/>
            <person name="Zeng Q."/>
            <person name="Chapman S."/>
            <person name="Gujja S."/>
            <person name="Saif S."/>
            <person name="Birren B."/>
        </authorList>
    </citation>
    <scope>NUCLEOTIDE SEQUENCE</scope>
    <source>
        <strain evidence="5">CBS 7841</strain>
    </source>
</reference>
<dbReference type="SMART" id="SM00184">
    <property type="entry name" value="RING"/>
    <property type="match status" value="1"/>
</dbReference>
<feature type="compositionally biased region" description="Polar residues" evidence="4">
    <location>
        <begin position="486"/>
        <end position="501"/>
    </location>
</feature>
<dbReference type="KEGG" id="cdep:91089084"/>
<keyword evidence="3" id="KW-0862">Zinc</keyword>
<dbReference type="VEuPathDB" id="FungiDB:L203_01918"/>
<keyword evidence="1" id="KW-0479">Metal-binding</keyword>
<feature type="region of interest" description="Disordered" evidence="4">
    <location>
        <begin position="274"/>
        <end position="404"/>
    </location>
</feature>
<keyword evidence="6" id="KW-1185">Reference proteome</keyword>
<feature type="region of interest" description="Disordered" evidence="4">
    <location>
        <begin position="525"/>
        <end position="544"/>
    </location>
</feature>
<dbReference type="GO" id="GO:0008270">
    <property type="term" value="F:zinc ion binding"/>
    <property type="evidence" value="ECO:0007669"/>
    <property type="project" value="UniProtKB-KW"/>
</dbReference>
<organism evidence="5 6">
    <name type="scientific">Cryptococcus depauperatus CBS 7841</name>
    <dbReference type="NCBI Taxonomy" id="1295531"/>
    <lineage>
        <taxon>Eukaryota</taxon>
        <taxon>Fungi</taxon>
        <taxon>Dikarya</taxon>
        <taxon>Basidiomycota</taxon>
        <taxon>Agaricomycotina</taxon>
        <taxon>Tremellomycetes</taxon>
        <taxon>Tremellales</taxon>
        <taxon>Cryptococcaceae</taxon>
        <taxon>Cryptococcus</taxon>
    </lineage>
</organism>
<proteinExistence type="predicted"/>
<evidence type="ECO:0000313" key="6">
    <source>
        <dbReference type="Proteomes" id="UP000094043"/>
    </source>
</evidence>
<evidence type="ECO:0000256" key="1">
    <source>
        <dbReference type="ARBA" id="ARBA00022723"/>
    </source>
</evidence>
<evidence type="ECO:0000256" key="4">
    <source>
        <dbReference type="SAM" id="MobiDB-lite"/>
    </source>
</evidence>
<accession>A0A1E3IQL0</accession>
<protein>
    <submittedName>
        <fullName evidence="5">Uncharacterized protein</fullName>
    </submittedName>
</protein>
<feature type="compositionally biased region" description="Low complexity" evidence="4">
    <location>
        <begin position="10"/>
        <end position="21"/>
    </location>
</feature>
<dbReference type="EMBL" id="CP143789">
    <property type="protein sequence ID" value="WVN89645.1"/>
    <property type="molecule type" value="Genomic_DNA"/>
</dbReference>
<dbReference type="Gene3D" id="3.30.40.10">
    <property type="entry name" value="Zinc/RING finger domain, C3HC4 (zinc finger)"/>
    <property type="match status" value="1"/>
</dbReference>
<evidence type="ECO:0000313" key="5">
    <source>
        <dbReference type="EMBL" id="WVN89645.1"/>
    </source>
</evidence>
<dbReference type="PANTHER" id="PTHR14155">
    <property type="entry name" value="RING FINGER DOMAIN-CONTAINING"/>
    <property type="match status" value="1"/>
</dbReference>
<feature type="region of interest" description="Disordered" evidence="4">
    <location>
        <begin position="1"/>
        <end position="76"/>
    </location>
</feature>
<dbReference type="PANTHER" id="PTHR14155:SF627">
    <property type="entry name" value="OS06G0192800 PROTEIN"/>
    <property type="match status" value="1"/>
</dbReference>
<keyword evidence="2" id="KW-0863">Zinc-finger</keyword>
<feature type="region of interest" description="Disordered" evidence="4">
    <location>
        <begin position="96"/>
        <end position="182"/>
    </location>
</feature>
<dbReference type="OrthoDB" id="8062037at2759"/>
<gene>
    <name evidence="5" type="ORF">L203_104875</name>
</gene>
<dbReference type="Proteomes" id="UP000094043">
    <property type="component" value="Chromosome 6"/>
</dbReference>
<dbReference type="InterPro" id="IPR013083">
    <property type="entry name" value="Znf_RING/FYVE/PHD"/>
</dbReference>
<evidence type="ECO:0000256" key="3">
    <source>
        <dbReference type="ARBA" id="ARBA00022833"/>
    </source>
</evidence>
<sequence length="1248" mass="136474">MNKRRELEPEAAARASASPARPKSRRKQIGPDLSHPYDSLPPTTLLPGSSSSDTMAEERPVPQPYLAVAPSPVSSISQTTLDSMVLPSNYARHTRREAESFAMGTATVDAEHRSSRPGASRGKKRRSRYVSGLLAPPAIIPGGIPGTPRVQSHQGSRRRERPFQTDTTIHSGAAGERSDTSLDGVRLNELSVMNTSQTSLGHGAQTNNQEILEEPLGYGFVAAEQPRRRRRIVGGQDESGLHRRVTSREEGRALGIARGASMRRRNVWDDVPEDVMQESGEPPPPFPYSSSSGSRAPPAFHQQPENTNSVERPRSPPPSWEIAVGLVPSSVQGLRDGTPTDRPVSAGSSVGISSNLSRLVIPNSSPSRLSSRSPARTETVSPSSTTYISAPSSPTTSALPNTAPDPIMIMNVSTRSSLTIPSIQEEEEQEEIEGAYGLLGGYDGMLEQERIDRKLWNADLLAGYSLEERVERELERKKSKEVVQGPKQQTVASVTNASTETPLHEEGSSKDVDRDANNLEDLQRQRMKQHQNDELSSPTKEDDADLHVADPVLHSMLEPEFAESDLTVIASSRAPEQVFAGPLDFGIGEEKDLSKEEIAKNLKPIRTGPVVAIQTAKENSQMESKDEVIQAENELLTLDTTVKTKQANQAARPLFQTPGWGTGSNSEIDRSIETPLPKAIREARNVFENGKRLREEPFVKSKVVSSKLGDEEIEKSEQTLPPNKEAALRRRDLSTLIPVKTIAPTSVIREEMREEMDKHISNSSKPLDGFDKNTNKVEAEESTELFNNSIRLKTLATSSTNASELLGNDKTPDLDGLNECKEKRKEQAEETPARSVIVMEEVPMLTGDAPVPPSNFSSSIVKKNPPPLPPPSRSKQQNTATLTLKATGNEDHGSRIPILTPQLSKRRPPPPPPTKQSTEALKEPSSLPPRPRQVNPATKQEQIRIDAALHLNDAPSSCSKENSARRPVGPRPPPPSRPRQITMKAPPPPSSLSMSPDVRVDAPDKLLGSSRSFLADCCENFTPGILPLVRPLSPPTANLHSPTANDPVLLNRPFAERAMSNLPSLSTVRTHDDERWDNRFASAVDLRSSADRDTAQDNDNRVEERGSGDSLGAGLHRSGVREREYTDVDLFVSRLEGSGREYEGLSQLASFFGPSKTPSASPEAISTLLPGLISVDSRRTTPQGKVKLKLSLLGVRVSRCPVCLSQFRNGEQAILTPICGHAAHQSCALRWFREDGRCFVCREMLREE</sequence>
<dbReference type="SUPFAM" id="SSF57850">
    <property type="entry name" value="RING/U-box"/>
    <property type="match status" value="1"/>
</dbReference>
<feature type="compositionally biased region" description="Low complexity" evidence="4">
    <location>
        <begin position="132"/>
        <end position="142"/>
    </location>
</feature>
<feature type="compositionally biased region" description="Low complexity" evidence="4">
    <location>
        <begin position="288"/>
        <end position="300"/>
    </location>
</feature>
<dbReference type="RefSeq" id="XP_066070345.1">
    <property type="nucleotide sequence ID" value="XM_066214248.1"/>
</dbReference>
<feature type="compositionally biased region" description="Low complexity" evidence="4">
    <location>
        <begin position="362"/>
        <end position="404"/>
    </location>
</feature>
<dbReference type="Pfam" id="PF13639">
    <property type="entry name" value="zf-RING_2"/>
    <property type="match status" value="1"/>
</dbReference>
<reference evidence="5" key="3">
    <citation type="submission" date="2024-01" db="EMBL/GenBank/DDBJ databases">
        <authorList>
            <person name="Coelho M.A."/>
            <person name="David-Palma M."/>
            <person name="Shea T."/>
            <person name="Sun S."/>
            <person name="Cuomo C.A."/>
            <person name="Heitman J."/>
        </authorList>
    </citation>
    <scope>NUCLEOTIDE SEQUENCE</scope>
    <source>
        <strain evidence="5">CBS 7841</strain>
    </source>
</reference>
<dbReference type="AlphaFoldDB" id="A0A1E3IQL0"/>
<feature type="region of interest" description="Disordered" evidence="4">
    <location>
        <begin position="475"/>
        <end position="515"/>
    </location>
</feature>
<feature type="region of interest" description="Disordered" evidence="4">
    <location>
        <begin position="845"/>
        <end position="998"/>
    </location>
</feature>
<dbReference type="InterPro" id="IPR053238">
    <property type="entry name" value="RING-H2_zinc_finger"/>
</dbReference>
<feature type="compositionally biased region" description="Low complexity" evidence="4">
    <location>
        <begin position="38"/>
        <end position="54"/>
    </location>
</feature>
<feature type="compositionally biased region" description="Basic and acidic residues" evidence="4">
    <location>
        <begin position="502"/>
        <end position="515"/>
    </location>
</feature>
<dbReference type="InterPro" id="IPR001841">
    <property type="entry name" value="Znf_RING"/>
</dbReference>
<evidence type="ECO:0000256" key="2">
    <source>
        <dbReference type="ARBA" id="ARBA00022771"/>
    </source>
</evidence>
<feature type="compositionally biased region" description="Polar residues" evidence="4">
    <location>
        <begin position="873"/>
        <end position="886"/>
    </location>
</feature>